<dbReference type="Proteomes" id="UP001642483">
    <property type="component" value="Unassembled WGS sequence"/>
</dbReference>
<organism evidence="8 9">
    <name type="scientific">Clavelina lepadiformis</name>
    <name type="common">Light-bulb sea squirt</name>
    <name type="synonym">Ascidia lepadiformis</name>
    <dbReference type="NCBI Taxonomy" id="159417"/>
    <lineage>
        <taxon>Eukaryota</taxon>
        <taxon>Metazoa</taxon>
        <taxon>Chordata</taxon>
        <taxon>Tunicata</taxon>
        <taxon>Ascidiacea</taxon>
        <taxon>Aplousobranchia</taxon>
        <taxon>Clavelinidae</taxon>
        <taxon>Clavelina</taxon>
    </lineage>
</organism>
<keyword evidence="4" id="KW-0862">Zinc</keyword>
<name>A0ABP0H0Z3_CLALP</name>
<dbReference type="Pfam" id="PF14766">
    <property type="entry name" value="RPA_interact_N"/>
    <property type="match status" value="1"/>
</dbReference>
<evidence type="ECO:0000256" key="3">
    <source>
        <dbReference type="ARBA" id="ARBA00022771"/>
    </source>
</evidence>
<evidence type="ECO:0000256" key="4">
    <source>
        <dbReference type="ARBA" id="ARBA00022833"/>
    </source>
</evidence>
<feature type="domain" description="RPA-interacting protein N-terminal" evidence="6">
    <location>
        <begin position="13"/>
        <end position="50"/>
    </location>
</feature>
<gene>
    <name evidence="8" type="ORF">CVLEPA_LOCUS30209</name>
</gene>
<keyword evidence="2" id="KW-0479">Metal-binding</keyword>
<evidence type="ECO:0000313" key="8">
    <source>
        <dbReference type="EMBL" id="CAK8696901.1"/>
    </source>
</evidence>
<dbReference type="PANTHER" id="PTHR31742">
    <property type="entry name" value="RPA-INTERACTING PROTEIN RPAIN"/>
    <property type="match status" value="1"/>
</dbReference>
<evidence type="ECO:0000259" key="6">
    <source>
        <dbReference type="Pfam" id="PF14766"/>
    </source>
</evidence>
<dbReference type="InterPro" id="IPR028158">
    <property type="entry name" value="RPA_interact_N_dom"/>
</dbReference>
<reference evidence="8 9" key="1">
    <citation type="submission" date="2024-02" db="EMBL/GenBank/DDBJ databases">
        <authorList>
            <person name="Daric V."/>
            <person name="Darras S."/>
        </authorList>
    </citation>
    <scope>NUCLEOTIDE SEQUENCE [LARGE SCALE GENOMIC DNA]</scope>
</reference>
<dbReference type="PANTHER" id="PTHR31742:SF1">
    <property type="entry name" value="RPA-INTERACTING PROTEIN"/>
    <property type="match status" value="1"/>
</dbReference>
<comment type="subcellular location">
    <subcellularLocation>
        <location evidence="1">Nucleus</location>
    </subcellularLocation>
</comment>
<dbReference type="Pfam" id="PF14768">
    <property type="entry name" value="RPA_interact_C"/>
    <property type="match status" value="1"/>
</dbReference>
<sequence>MAFPRTPDSITKHKAMYKLTSSMPWKDNYKKRCAERLRSSRSKLLNRFRNVTDICERNSLDDVMHEEWQKMMDKFDSKSDTEHELHFDDVLKTMEEVKAELLEWETEILLEYENKAMDADVYQHDFGIDEHKVVVCPGVTEHLQNCSTAPAFNVVESFGCTNLLLTCSACDYMFIVI</sequence>
<evidence type="ECO:0008006" key="10">
    <source>
        <dbReference type="Google" id="ProtNLM"/>
    </source>
</evidence>
<accession>A0ABP0H0Z3</accession>
<evidence type="ECO:0000259" key="7">
    <source>
        <dbReference type="Pfam" id="PF14768"/>
    </source>
</evidence>
<keyword evidence="5" id="KW-0539">Nucleus</keyword>
<protein>
    <recommendedName>
        <fullName evidence="10">RPA-interacting protein</fullName>
    </recommendedName>
</protein>
<proteinExistence type="predicted"/>
<evidence type="ECO:0000256" key="2">
    <source>
        <dbReference type="ARBA" id="ARBA00022723"/>
    </source>
</evidence>
<evidence type="ECO:0000313" key="9">
    <source>
        <dbReference type="Proteomes" id="UP001642483"/>
    </source>
</evidence>
<dbReference type="InterPro" id="IPR028159">
    <property type="entry name" value="RPA_interact_C_dom"/>
</dbReference>
<dbReference type="InterPro" id="IPR028156">
    <property type="entry name" value="RIP"/>
</dbReference>
<evidence type="ECO:0000256" key="1">
    <source>
        <dbReference type="ARBA" id="ARBA00004123"/>
    </source>
</evidence>
<evidence type="ECO:0000256" key="5">
    <source>
        <dbReference type="ARBA" id="ARBA00023242"/>
    </source>
</evidence>
<feature type="domain" description="RPA-interacting protein C-terminal" evidence="7">
    <location>
        <begin position="137"/>
        <end position="174"/>
    </location>
</feature>
<keyword evidence="9" id="KW-1185">Reference proteome</keyword>
<comment type="caution">
    <text evidence="8">The sequence shown here is derived from an EMBL/GenBank/DDBJ whole genome shotgun (WGS) entry which is preliminary data.</text>
</comment>
<dbReference type="EMBL" id="CAWYQH010000163">
    <property type="protein sequence ID" value="CAK8696901.1"/>
    <property type="molecule type" value="Genomic_DNA"/>
</dbReference>
<keyword evidence="3" id="KW-0863">Zinc-finger</keyword>